<organism evidence="8 9">
    <name type="scientific">Arachidicoccus rhizosphaerae</name>
    <dbReference type="NCBI Taxonomy" id="551991"/>
    <lineage>
        <taxon>Bacteria</taxon>
        <taxon>Pseudomonadati</taxon>
        <taxon>Bacteroidota</taxon>
        <taxon>Chitinophagia</taxon>
        <taxon>Chitinophagales</taxon>
        <taxon>Chitinophagaceae</taxon>
        <taxon>Arachidicoccus</taxon>
    </lineage>
</organism>
<feature type="domain" description="D-isomer specific 2-hydroxyacid dehydrogenase catalytic" evidence="6">
    <location>
        <begin position="7"/>
        <end position="324"/>
    </location>
</feature>
<dbReference type="InterPro" id="IPR029753">
    <property type="entry name" value="D-isomer_DH_CS"/>
</dbReference>
<dbReference type="GO" id="GO:0008652">
    <property type="term" value="P:amino acid biosynthetic process"/>
    <property type="evidence" value="ECO:0007669"/>
    <property type="project" value="UniProtKB-KW"/>
</dbReference>
<accession>A0A1H4B0E8</accession>
<keyword evidence="9" id="KW-1185">Reference proteome</keyword>
<dbReference type="Pfam" id="PF00389">
    <property type="entry name" value="2-Hacid_dh"/>
    <property type="match status" value="1"/>
</dbReference>
<dbReference type="RefSeq" id="WP_170831245.1">
    <property type="nucleotide sequence ID" value="NZ_FNQY01000017.1"/>
</dbReference>
<dbReference type="PANTHER" id="PTHR42789:SF1">
    <property type="entry name" value="D-ISOMER SPECIFIC 2-HYDROXYACID DEHYDROGENASE FAMILY PROTEIN (AFU_ORTHOLOGUE AFUA_6G10090)"/>
    <property type="match status" value="1"/>
</dbReference>
<dbReference type="Gene3D" id="3.40.50.720">
    <property type="entry name" value="NAD(P)-binding Rossmann-like Domain"/>
    <property type="match status" value="2"/>
</dbReference>
<evidence type="ECO:0000256" key="4">
    <source>
        <dbReference type="ARBA" id="ARBA00023027"/>
    </source>
</evidence>
<gene>
    <name evidence="8" type="ORF">SAMN05192529_11759</name>
</gene>
<keyword evidence="2" id="KW-0028">Amino-acid biosynthesis</keyword>
<dbReference type="InterPro" id="IPR036291">
    <property type="entry name" value="NAD(P)-bd_dom_sf"/>
</dbReference>
<evidence type="ECO:0000256" key="5">
    <source>
        <dbReference type="RuleBase" id="RU003719"/>
    </source>
</evidence>
<dbReference type="GO" id="GO:0016616">
    <property type="term" value="F:oxidoreductase activity, acting on the CH-OH group of donors, NAD or NADP as acceptor"/>
    <property type="evidence" value="ECO:0007669"/>
    <property type="project" value="InterPro"/>
</dbReference>
<dbReference type="STRING" id="551991.SAMN05192529_11759"/>
<evidence type="ECO:0000256" key="1">
    <source>
        <dbReference type="ARBA" id="ARBA00005854"/>
    </source>
</evidence>
<dbReference type="Pfam" id="PF02826">
    <property type="entry name" value="2-Hacid_dh_C"/>
    <property type="match status" value="1"/>
</dbReference>
<dbReference type="EMBL" id="FNQY01000017">
    <property type="protein sequence ID" value="SEA41362.1"/>
    <property type="molecule type" value="Genomic_DNA"/>
</dbReference>
<comment type="similarity">
    <text evidence="1 5">Belongs to the D-isomer specific 2-hydroxyacid dehydrogenase family.</text>
</comment>
<evidence type="ECO:0000313" key="8">
    <source>
        <dbReference type="EMBL" id="SEA41362.1"/>
    </source>
</evidence>
<dbReference type="InterPro" id="IPR006140">
    <property type="entry name" value="D-isomer_DH_NAD-bd"/>
</dbReference>
<dbReference type="InterPro" id="IPR029752">
    <property type="entry name" value="D-isomer_DH_CS1"/>
</dbReference>
<dbReference type="InterPro" id="IPR006139">
    <property type="entry name" value="D-isomer_2_OHA_DH_cat_dom"/>
</dbReference>
<dbReference type="PANTHER" id="PTHR42789">
    <property type="entry name" value="D-ISOMER SPECIFIC 2-HYDROXYACID DEHYDROGENASE FAMILY PROTEIN (AFU_ORTHOLOGUE AFUA_6G10090)"/>
    <property type="match status" value="1"/>
</dbReference>
<feature type="domain" description="D-isomer specific 2-hydroxyacid dehydrogenase NAD-binding" evidence="7">
    <location>
        <begin position="112"/>
        <end position="291"/>
    </location>
</feature>
<sequence length="334" mass="36929">MKILSAGPLPELGLKMLKKEGHEVILAIDAAEWSTQELIEKSKTFDAVITMLNLPFPKSFFEASRHLKAVSIGLPYHYTVAQKWASKNNIPVGYVPNNALNICNEAVAETTLMLALSASRKLLMHHDRILTNQWLNGLPGAFDGQTLMHKTLGIYGLGKIGATVAGLFKRSLQMQVIYHNRSPNRALEKQLDAHYVPLDILLKTSDVLSVHAPLNLDSTGFFNQHAFYAMKPTAIFINTSHPKIHDQLALTRAVYEGWIWGAGLDLAGTVAAISGHHPLLHHPNVCVLPGIALATHEAKTLLSKQAALNIIHALRQERMPHPVNPSVYRYLKHS</sequence>
<keyword evidence="4" id="KW-0520">NAD</keyword>
<dbReference type="PROSITE" id="PS00670">
    <property type="entry name" value="D_2_HYDROXYACID_DH_2"/>
    <property type="match status" value="1"/>
</dbReference>
<name>A0A1H4B0E8_9BACT</name>
<dbReference type="SUPFAM" id="SSF51735">
    <property type="entry name" value="NAD(P)-binding Rossmann-fold domains"/>
    <property type="match status" value="1"/>
</dbReference>
<proteinExistence type="inferred from homology"/>
<evidence type="ECO:0000259" key="6">
    <source>
        <dbReference type="Pfam" id="PF00389"/>
    </source>
</evidence>
<keyword evidence="3 5" id="KW-0560">Oxidoreductase</keyword>
<dbReference type="PROSITE" id="PS00065">
    <property type="entry name" value="D_2_HYDROXYACID_DH_1"/>
    <property type="match status" value="1"/>
</dbReference>
<reference evidence="8 9" key="1">
    <citation type="submission" date="2016-10" db="EMBL/GenBank/DDBJ databases">
        <authorList>
            <person name="de Groot N.N."/>
        </authorList>
    </citation>
    <scope>NUCLEOTIDE SEQUENCE [LARGE SCALE GENOMIC DNA]</scope>
    <source>
        <strain evidence="8 9">Vu-144</strain>
    </source>
</reference>
<evidence type="ECO:0000313" key="9">
    <source>
        <dbReference type="Proteomes" id="UP000199041"/>
    </source>
</evidence>
<dbReference type="GO" id="GO:0051287">
    <property type="term" value="F:NAD binding"/>
    <property type="evidence" value="ECO:0007669"/>
    <property type="project" value="InterPro"/>
</dbReference>
<dbReference type="InterPro" id="IPR050857">
    <property type="entry name" value="D-2-hydroxyacid_DH"/>
</dbReference>
<dbReference type="SUPFAM" id="SSF52283">
    <property type="entry name" value="Formate/glycerate dehydrogenase catalytic domain-like"/>
    <property type="match status" value="1"/>
</dbReference>
<protein>
    <submittedName>
        <fullName evidence="8">Glyoxylate reductase</fullName>
    </submittedName>
</protein>
<dbReference type="AlphaFoldDB" id="A0A1H4B0E8"/>
<evidence type="ECO:0000256" key="2">
    <source>
        <dbReference type="ARBA" id="ARBA00022605"/>
    </source>
</evidence>
<dbReference type="Proteomes" id="UP000199041">
    <property type="component" value="Unassembled WGS sequence"/>
</dbReference>
<evidence type="ECO:0000256" key="3">
    <source>
        <dbReference type="ARBA" id="ARBA00023002"/>
    </source>
</evidence>
<evidence type="ECO:0000259" key="7">
    <source>
        <dbReference type="Pfam" id="PF02826"/>
    </source>
</evidence>